<dbReference type="SUPFAM" id="SSF158446">
    <property type="entry name" value="IVS-encoded protein-like"/>
    <property type="match status" value="1"/>
</dbReference>
<accession>A0A1F4RNI3</accession>
<dbReference type="Pfam" id="PF05635">
    <property type="entry name" value="23S_rRNA_IVP"/>
    <property type="match status" value="1"/>
</dbReference>
<dbReference type="InterPro" id="IPR036583">
    <property type="entry name" value="23S_rRNA_IVS_sf"/>
</dbReference>
<evidence type="ECO:0008006" key="3">
    <source>
        <dbReference type="Google" id="ProtNLM"/>
    </source>
</evidence>
<dbReference type="PANTHER" id="PTHR38471:SF2">
    <property type="entry name" value="FOUR HELIX BUNDLE PROTEIN"/>
    <property type="match status" value="1"/>
</dbReference>
<reference evidence="1 2" key="1">
    <citation type="journal article" date="2016" name="Nat. Commun.">
        <title>Thousands of microbial genomes shed light on interconnected biogeochemical processes in an aquifer system.</title>
        <authorList>
            <person name="Anantharaman K."/>
            <person name="Brown C.T."/>
            <person name="Hug L.A."/>
            <person name="Sharon I."/>
            <person name="Castelle C.J."/>
            <person name="Probst A.J."/>
            <person name="Thomas B.C."/>
            <person name="Singh A."/>
            <person name="Wilkins M.J."/>
            <person name="Karaoz U."/>
            <person name="Brodie E.L."/>
            <person name="Williams K.H."/>
            <person name="Hubbard S.S."/>
            <person name="Banfield J.F."/>
        </authorList>
    </citation>
    <scope>NUCLEOTIDE SEQUENCE [LARGE SCALE GENOMIC DNA]</scope>
</reference>
<dbReference type="CDD" id="cd16377">
    <property type="entry name" value="23S_rRNA_IVP_like"/>
    <property type="match status" value="1"/>
</dbReference>
<gene>
    <name evidence="1" type="ORF">A3F86_02265</name>
</gene>
<dbReference type="Gene3D" id="1.20.1440.60">
    <property type="entry name" value="23S rRNA-intervening sequence"/>
    <property type="match status" value="1"/>
</dbReference>
<dbReference type="AlphaFoldDB" id="A0A1F4RNI3"/>
<organism evidence="1 2">
    <name type="scientific">candidate division WOR-1 bacterium RIFCSPLOWO2_12_FULL_45_9</name>
    <dbReference type="NCBI Taxonomy" id="1802568"/>
    <lineage>
        <taxon>Bacteria</taxon>
        <taxon>Bacillati</taxon>
        <taxon>Saganbacteria</taxon>
    </lineage>
</organism>
<evidence type="ECO:0000313" key="1">
    <source>
        <dbReference type="EMBL" id="OGC09689.1"/>
    </source>
</evidence>
<dbReference type="NCBIfam" id="TIGR02436">
    <property type="entry name" value="four helix bundle protein"/>
    <property type="match status" value="1"/>
</dbReference>
<dbReference type="PANTHER" id="PTHR38471">
    <property type="entry name" value="FOUR HELIX BUNDLE PROTEIN"/>
    <property type="match status" value="1"/>
</dbReference>
<evidence type="ECO:0000313" key="2">
    <source>
        <dbReference type="Proteomes" id="UP000179095"/>
    </source>
</evidence>
<dbReference type="InterPro" id="IPR012657">
    <property type="entry name" value="23S_rRNA-intervening_sequence"/>
</dbReference>
<sequence>MSFRFLNFPIYKDIKKYVRAIYSISSKFPKEEQFGMVNQIRRAAVSISLNLAEGSDRSSDKEFKRFIQMSIGSLNETVAILDLAQESGFITKENYDIMVLQAESIVKQLSGFRKSLK</sequence>
<comment type="caution">
    <text evidence="1">The sequence shown here is derived from an EMBL/GenBank/DDBJ whole genome shotgun (WGS) entry which is preliminary data.</text>
</comment>
<dbReference type="STRING" id="1802568.A3F86_02265"/>
<protein>
    <recommendedName>
        <fullName evidence="3">Four helix bundle protein</fullName>
    </recommendedName>
</protein>
<dbReference type="Proteomes" id="UP000179095">
    <property type="component" value="Unassembled WGS sequence"/>
</dbReference>
<name>A0A1F4RNI3_UNCSA</name>
<proteinExistence type="predicted"/>
<dbReference type="EMBL" id="METQ01000018">
    <property type="protein sequence ID" value="OGC09689.1"/>
    <property type="molecule type" value="Genomic_DNA"/>
</dbReference>